<dbReference type="InterPro" id="IPR005936">
    <property type="entry name" value="FtsH"/>
</dbReference>
<dbReference type="Gene3D" id="1.10.8.60">
    <property type="match status" value="1"/>
</dbReference>
<name>A0A0D0AAA8_9AGAM</name>
<accession>A0A0D0AAA8</accession>
<evidence type="ECO:0000256" key="2">
    <source>
        <dbReference type="ARBA" id="ARBA00004370"/>
    </source>
</evidence>
<dbReference type="InterPro" id="IPR037219">
    <property type="entry name" value="Peptidase_M41-like"/>
</dbReference>
<dbReference type="GO" id="GO:0004176">
    <property type="term" value="F:ATP-dependent peptidase activity"/>
    <property type="evidence" value="ECO:0007669"/>
    <property type="project" value="InterPro"/>
</dbReference>
<evidence type="ECO:0000256" key="1">
    <source>
        <dbReference type="ARBA" id="ARBA00001947"/>
    </source>
</evidence>
<comment type="subcellular location">
    <subcellularLocation>
        <location evidence="2">Membrane</location>
    </subcellularLocation>
</comment>
<dbReference type="EMBL" id="KN833685">
    <property type="protein sequence ID" value="KIK31212.1"/>
    <property type="molecule type" value="Genomic_DNA"/>
</dbReference>
<dbReference type="Pfam" id="PF01434">
    <property type="entry name" value="Peptidase_M41"/>
    <property type="match status" value="1"/>
</dbReference>
<dbReference type="PANTHER" id="PTHR23076:SF97">
    <property type="entry name" value="ATP-DEPENDENT ZINC METALLOPROTEASE YME1L1"/>
    <property type="match status" value="1"/>
</dbReference>
<dbReference type="InterPro" id="IPR000642">
    <property type="entry name" value="Peptidase_M41"/>
</dbReference>
<keyword evidence="5" id="KW-0645">Protease</keyword>
<keyword evidence="14" id="KW-0812">Transmembrane</keyword>
<dbReference type="InterPro" id="IPR003960">
    <property type="entry name" value="ATPase_AAA_CS"/>
</dbReference>
<dbReference type="Gene3D" id="1.20.58.760">
    <property type="entry name" value="Peptidase M41"/>
    <property type="match status" value="1"/>
</dbReference>
<comment type="similarity">
    <text evidence="3">In the C-terminal section; belongs to the peptidase M41 family.</text>
</comment>
<feature type="region of interest" description="Disordered" evidence="13">
    <location>
        <begin position="182"/>
        <end position="228"/>
    </location>
</feature>
<dbReference type="CDD" id="cd19501">
    <property type="entry name" value="RecA-like_FtsH"/>
    <property type="match status" value="1"/>
</dbReference>
<dbReference type="InterPro" id="IPR003593">
    <property type="entry name" value="AAA+_ATPase"/>
</dbReference>
<evidence type="ECO:0000256" key="10">
    <source>
        <dbReference type="ARBA" id="ARBA00022840"/>
    </source>
</evidence>
<proteinExistence type="inferred from homology"/>
<dbReference type="SMART" id="SM00382">
    <property type="entry name" value="AAA"/>
    <property type="match status" value="1"/>
</dbReference>
<reference evidence="16 17" key="1">
    <citation type="submission" date="2014-04" db="EMBL/GenBank/DDBJ databases">
        <authorList>
            <consortium name="DOE Joint Genome Institute"/>
            <person name="Kuo A."/>
            <person name="Kohler A."/>
            <person name="Costa M.D."/>
            <person name="Nagy L.G."/>
            <person name="Floudas D."/>
            <person name="Copeland A."/>
            <person name="Barry K.W."/>
            <person name="Cichocki N."/>
            <person name="Veneault-Fourrey C."/>
            <person name="LaButti K."/>
            <person name="Lindquist E.A."/>
            <person name="Lipzen A."/>
            <person name="Lundell T."/>
            <person name="Morin E."/>
            <person name="Murat C."/>
            <person name="Sun H."/>
            <person name="Tunlid A."/>
            <person name="Henrissat B."/>
            <person name="Grigoriev I.V."/>
            <person name="Hibbett D.S."/>
            <person name="Martin F."/>
            <person name="Nordberg H.P."/>
            <person name="Cantor M.N."/>
            <person name="Hua S.X."/>
        </authorList>
    </citation>
    <scope>NUCLEOTIDE SEQUENCE [LARGE SCALE GENOMIC DNA]</scope>
    <source>
        <strain evidence="16 17">441</strain>
    </source>
</reference>
<evidence type="ECO:0000256" key="9">
    <source>
        <dbReference type="ARBA" id="ARBA00022833"/>
    </source>
</evidence>
<dbReference type="PROSITE" id="PS00674">
    <property type="entry name" value="AAA"/>
    <property type="match status" value="1"/>
</dbReference>
<dbReference type="PANTHER" id="PTHR23076">
    <property type="entry name" value="METALLOPROTEASE M41 FTSH"/>
    <property type="match status" value="1"/>
</dbReference>
<keyword evidence="9" id="KW-0862">Zinc</keyword>
<comment type="cofactor">
    <cofactor evidence="1">
        <name>Zn(2+)</name>
        <dbReference type="ChEBI" id="CHEBI:29105"/>
    </cofactor>
</comment>
<dbReference type="InterPro" id="IPR003959">
    <property type="entry name" value="ATPase_AAA_core"/>
</dbReference>
<dbReference type="HOGENOM" id="CLU_000688_9_2_1"/>
<dbReference type="Proteomes" id="UP000054018">
    <property type="component" value="Unassembled WGS sequence"/>
</dbReference>
<evidence type="ECO:0000256" key="4">
    <source>
        <dbReference type="ARBA" id="ARBA00010550"/>
    </source>
</evidence>
<evidence type="ECO:0000256" key="11">
    <source>
        <dbReference type="ARBA" id="ARBA00023049"/>
    </source>
</evidence>
<evidence type="ECO:0000256" key="12">
    <source>
        <dbReference type="ARBA" id="ARBA00023136"/>
    </source>
</evidence>
<keyword evidence="8" id="KW-0378">Hydrolase</keyword>
<dbReference type="Gene3D" id="3.40.50.300">
    <property type="entry name" value="P-loop containing nucleotide triphosphate hydrolases"/>
    <property type="match status" value="1"/>
</dbReference>
<evidence type="ECO:0000313" key="16">
    <source>
        <dbReference type="EMBL" id="KIK31212.1"/>
    </source>
</evidence>
<dbReference type="MEROPS" id="M41.004"/>
<sequence>MSLHLLFSGALRARGRAAVPPPILQLRCLSTYHGRTVLLSSLQYSKSHSPSALPSSRLNLPLTQPCIRRSLSWFTWSKPNATPSPDTVAEIARLEAEVNTDPNNSQAHEELFRALAATKTKAGYDLIMSRWERMCEANPSSPLITSDNAFRLYLLALVESGLQSSVNLAIRRRDSILNAAEAEAASSSNDASVTTDTTSATRDQHDPAVTQTDQPPLQAPSAGPSIPQTRSQMIASELLANRAKSFASTHSESPTQTTSPAMTSLIEALGKGSGGKNSPIHVTLSEPKGSAIMRLVRFLVLTAMSGFFILVVLSVLLENSGLMKTVPRQAEFEPLQQKTVKFSDVHGVDEVKQELADVVAFLKDPTAFASLGGKLPKGILLTGPPGTGKTMLARAIAGEAGVPFFFSSGSEFEEMFVGVGAKRVRELFATARKRQPAIIFIDELDAVGGKRSQRDQHYMKQTLNQLLVEMDGFQQSEGVIVIAATNFPESLDLALTRPGRFDRHIAVPLPDIRGRLQLLTHFMKDVVSSKSVDPMVLARGTPGFSGAELQNMVNQAAIQASKEGCKEITLKHFEWAKDRIILGAERKSAYIDEKSKLLTAYHEGGHALAALYTEGAMPLHKVTCVPRGHALGVTSQLPENDMFSVTQTEYKAIIDVCMGGRVAENLIYGEGGLTSGASSDLQKATRTATMMVKRWGFSEKVGPVYYESENGMSPATRDQIDTEIRSILQLAEVRVTRLMEERQEELHRLARALVDHETLTADEVRKVIKGEPIRKVEEKVSSVVSQEATEPLPIPS</sequence>
<dbReference type="GO" id="GO:0007005">
    <property type="term" value="P:mitochondrion organization"/>
    <property type="evidence" value="ECO:0007669"/>
    <property type="project" value="TreeGrafter"/>
</dbReference>
<keyword evidence="7" id="KW-0547">Nucleotide-binding</keyword>
<evidence type="ECO:0000256" key="14">
    <source>
        <dbReference type="SAM" id="Phobius"/>
    </source>
</evidence>
<keyword evidence="17" id="KW-1185">Reference proteome</keyword>
<evidence type="ECO:0000256" key="3">
    <source>
        <dbReference type="ARBA" id="ARBA00010044"/>
    </source>
</evidence>
<keyword evidence="14" id="KW-1133">Transmembrane helix</keyword>
<evidence type="ECO:0000259" key="15">
    <source>
        <dbReference type="SMART" id="SM00382"/>
    </source>
</evidence>
<evidence type="ECO:0000256" key="13">
    <source>
        <dbReference type="SAM" id="MobiDB-lite"/>
    </source>
</evidence>
<dbReference type="HAMAP" id="MF_01458">
    <property type="entry name" value="FtsH"/>
    <property type="match status" value="1"/>
</dbReference>
<dbReference type="AlphaFoldDB" id="A0A0D0AAA8"/>
<dbReference type="Pfam" id="PF00004">
    <property type="entry name" value="AAA"/>
    <property type="match status" value="1"/>
</dbReference>
<feature type="compositionally biased region" description="Low complexity" evidence="13">
    <location>
        <begin position="182"/>
        <end position="201"/>
    </location>
</feature>
<dbReference type="InterPro" id="IPR041569">
    <property type="entry name" value="AAA_lid_3"/>
</dbReference>
<dbReference type="SUPFAM" id="SSF52540">
    <property type="entry name" value="P-loop containing nucleoside triphosphate hydrolases"/>
    <property type="match status" value="1"/>
</dbReference>
<gene>
    <name evidence="16" type="ORF">PISMIDRAFT_670213</name>
</gene>
<dbReference type="OrthoDB" id="1413014at2759"/>
<dbReference type="FunFam" id="3.40.50.300:FF:000175">
    <property type="entry name" value="ATP-dependent zinc metalloprotease FTSH 4"/>
    <property type="match status" value="1"/>
</dbReference>
<protein>
    <recommendedName>
        <fullName evidence="15">AAA+ ATPase domain-containing protein</fullName>
    </recommendedName>
</protein>
<evidence type="ECO:0000256" key="8">
    <source>
        <dbReference type="ARBA" id="ARBA00022801"/>
    </source>
</evidence>
<dbReference type="FunFam" id="1.20.58.760:FF:000001">
    <property type="entry name" value="ATP-dependent zinc metalloprotease FtsH"/>
    <property type="match status" value="1"/>
</dbReference>
<dbReference type="InterPro" id="IPR027417">
    <property type="entry name" value="P-loop_NTPase"/>
</dbReference>
<evidence type="ECO:0000256" key="6">
    <source>
        <dbReference type="ARBA" id="ARBA00022723"/>
    </source>
</evidence>
<dbReference type="FunFam" id="1.10.8.60:FF:000001">
    <property type="entry name" value="ATP-dependent zinc metalloprotease FtsH"/>
    <property type="match status" value="1"/>
</dbReference>
<dbReference type="GO" id="GO:0005524">
    <property type="term" value="F:ATP binding"/>
    <property type="evidence" value="ECO:0007669"/>
    <property type="project" value="UniProtKB-KW"/>
</dbReference>
<comment type="similarity">
    <text evidence="4">In the N-terminal section; belongs to the AAA ATPase family.</text>
</comment>
<dbReference type="GO" id="GO:0016887">
    <property type="term" value="F:ATP hydrolysis activity"/>
    <property type="evidence" value="ECO:0007669"/>
    <property type="project" value="InterPro"/>
</dbReference>
<feature type="transmembrane region" description="Helical" evidence="14">
    <location>
        <begin position="295"/>
        <end position="317"/>
    </location>
</feature>
<keyword evidence="6" id="KW-0479">Metal-binding</keyword>
<keyword evidence="11" id="KW-0482">Metalloprotease</keyword>
<evidence type="ECO:0000256" key="5">
    <source>
        <dbReference type="ARBA" id="ARBA00022670"/>
    </source>
</evidence>
<keyword evidence="12 14" id="KW-0472">Membrane</keyword>
<keyword evidence="10" id="KW-0067">ATP-binding</keyword>
<dbReference type="STRING" id="765257.A0A0D0AAA8"/>
<evidence type="ECO:0000256" key="7">
    <source>
        <dbReference type="ARBA" id="ARBA00022741"/>
    </source>
</evidence>
<dbReference type="GO" id="GO:0005743">
    <property type="term" value="C:mitochondrial inner membrane"/>
    <property type="evidence" value="ECO:0007669"/>
    <property type="project" value="TreeGrafter"/>
</dbReference>
<dbReference type="Pfam" id="PF17862">
    <property type="entry name" value="AAA_lid_3"/>
    <property type="match status" value="1"/>
</dbReference>
<dbReference type="GO" id="GO:0004222">
    <property type="term" value="F:metalloendopeptidase activity"/>
    <property type="evidence" value="ECO:0007669"/>
    <property type="project" value="InterPro"/>
</dbReference>
<dbReference type="GO" id="GO:0046872">
    <property type="term" value="F:metal ion binding"/>
    <property type="evidence" value="ECO:0007669"/>
    <property type="project" value="UniProtKB-KW"/>
</dbReference>
<reference evidence="17" key="2">
    <citation type="submission" date="2015-01" db="EMBL/GenBank/DDBJ databases">
        <title>Evolutionary Origins and Diversification of the Mycorrhizal Mutualists.</title>
        <authorList>
            <consortium name="DOE Joint Genome Institute"/>
            <consortium name="Mycorrhizal Genomics Consortium"/>
            <person name="Kohler A."/>
            <person name="Kuo A."/>
            <person name="Nagy L.G."/>
            <person name="Floudas D."/>
            <person name="Copeland A."/>
            <person name="Barry K.W."/>
            <person name="Cichocki N."/>
            <person name="Veneault-Fourrey C."/>
            <person name="LaButti K."/>
            <person name="Lindquist E.A."/>
            <person name="Lipzen A."/>
            <person name="Lundell T."/>
            <person name="Morin E."/>
            <person name="Murat C."/>
            <person name="Riley R."/>
            <person name="Ohm R."/>
            <person name="Sun H."/>
            <person name="Tunlid A."/>
            <person name="Henrissat B."/>
            <person name="Grigoriev I.V."/>
            <person name="Hibbett D.S."/>
            <person name="Martin F."/>
        </authorList>
    </citation>
    <scope>NUCLEOTIDE SEQUENCE [LARGE SCALE GENOMIC DNA]</scope>
    <source>
        <strain evidence="17">441</strain>
    </source>
</reference>
<dbReference type="SUPFAM" id="SSF140990">
    <property type="entry name" value="FtsH protease domain-like"/>
    <property type="match status" value="1"/>
</dbReference>
<organism evidence="16 17">
    <name type="scientific">Pisolithus microcarpus 441</name>
    <dbReference type="NCBI Taxonomy" id="765257"/>
    <lineage>
        <taxon>Eukaryota</taxon>
        <taxon>Fungi</taxon>
        <taxon>Dikarya</taxon>
        <taxon>Basidiomycota</taxon>
        <taxon>Agaricomycotina</taxon>
        <taxon>Agaricomycetes</taxon>
        <taxon>Agaricomycetidae</taxon>
        <taxon>Boletales</taxon>
        <taxon>Sclerodermatineae</taxon>
        <taxon>Pisolithaceae</taxon>
        <taxon>Pisolithus</taxon>
    </lineage>
</organism>
<feature type="domain" description="AAA+ ATPase" evidence="15">
    <location>
        <begin position="375"/>
        <end position="511"/>
    </location>
</feature>
<evidence type="ECO:0000313" key="17">
    <source>
        <dbReference type="Proteomes" id="UP000054018"/>
    </source>
</evidence>
<dbReference type="GO" id="GO:0006515">
    <property type="term" value="P:protein quality control for misfolded or incompletely synthesized proteins"/>
    <property type="evidence" value="ECO:0007669"/>
    <property type="project" value="TreeGrafter"/>
</dbReference>